<evidence type="ECO:0000313" key="1">
    <source>
        <dbReference type="EMBL" id="RFP81209.1"/>
    </source>
</evidence>
<proteinExistence type="predicted"/>
<dbReference type="Pfam" id="PF07845">
    <property type="entry name" value="DUF1636"/>
    <property type="match status" value="1"/>
</dbReference>
<dbReference type="EMBL" id="QVLS01000002">
    <property type="protein sequence ID" value="RFP81209.1"/>
    <property type="molecule type" value="Genomic_DNA"/>
</dbReference>
<accession>A0A372ENH2</accession>
<organism evidence="1 2">
    <name type="scientific">Hydrogenophaga borbori</name>
    <dbReference type="NCBI Taxonomy" id="2294117"/>
    <lineage>
        <taxon>Bacteria</taxon>
        <taxon>Pseudomonadati</taxon>
        <taxon>Pseudomonadota</taxon>
        <taxon>Betaproteobacteria</taxon>
        <taxon>Burkholderiales</taxon>
        <taxon>Comamonadaceae</taxon>
        <taxon>Hydrogenophaga</taxon>
    </lineage>
</organism>
<dbReference type="RefSeq" id="WP_116957923.1">
    <property type="nucleotide sequence ID" value="NZ_QVLS01000002.1"/>
</dbReference>
<protein>
    <submittedName>
        <fullName evidence="1">DUF1636 domain-containing protein</fullName>
    </submittedName>
</protein>
<dbReference type="Proteomes" id="UP000261931">
    <property type="component" value="Unassembled WGS sequence"/>
</dbReference>
<dbReference type="InterPro" id="IPR012863">
    <property type="entry name" value="DUF1636"/>
</dbReference>
<comment type="caution">
    <text evidence="1">The sequence shown here is derived from an EMBL/GenBank/DDBJ whole genome shotgun (WGS) entry which is preliminary data.</text>
</comment>
<reference evidence="1 2" key="1">
    <citation type="submission" date="2018-08" db="EMBL/GenBank/DDBJ databases">
        <title>Hydrogenophaga sp. LA-38 isolated from sludge.</title>
        <authorList>
            <person name="Im W.-T."/>
        </authorList>
    </citation>
    <scope>NUCLEOTIDE SEQUENCE [LARGE SCALE GENOMIC DNA]</scope>
    <source>
        <strain evidence="1 2">LA-38</strain>
    </source>
</reference>
<sequence length="131" mass="13380">MTTTTELIVCTTCRPPGAPREGLAAGEELLDAVRWAQADGPASAMASVRVRGVACLGGCSRACTVALQAPGKASYLFGDLGPDAETARQVLQCAALHAACADGQLPRQARPERLRGGLLARLPAPLAASEA</sequence>
<dbReference type="AlphaFoldDB" id="A0A372ENH2"/>
<evidence type="ECO:0000313" key="2">
    <source>
        <dbReference type="Proteomes" id="UP000261931"/>
    </source>
</evidence>
<keyword evidence="2" id="KW-1185">Reference proteome</keyword>
<gene>
    <name evidence="1" type="ORF">DY262_05405</name>
</gene>
<name>A0A372ENH2_9BURK</name>